<dbReference type="Pfam" id="PF13559">
    <property type="entry name" value="DUF4129"/>
    <property type="match status" value="1"/>
</dbReference>
<feature type="transmembrane region" description="Helical" evidence="1">
    <location>
        <begin position="187"/>
        <end position="205"/>
    </location>
</feature>
<dbReference type="AlphaFoldDB" id="A0A942TQK9"/>
<feature type="transmembrane region" description="Helical" evidence="1">
    <location>
        <begin position="12"/>
        <end position="30"/>
    </location>
</feature>
<sequence length="431" mass="50424">MKKMIVTLIQGLFEYLLFLPLILMFGILVVPEVLWIWIPVLYGLFIVGVLFRTIFPQQKWWVYAICSFVFAIIPSILFGHHILSLTLLILLHPVVIYRGMMYVGRNWESLLPTSFMWYGGFGIYFVCYLLFRYVEKFQTHLTIISICGAVVVVIILFISNGEQLKASTLSKEKKPFISRAIKNQNRVYLILTSITILLLTNGKIVQEAVFQAIKGLFQLIFWLFGSDQGKSVVEETPPPAQMGIDLEKGEPNAFWKFLEMFFMYIGYAVIVALAVGILLLFIKRVRMLVMKALSKFIDFLKNIIFRSSELEESRQYIDEKESVFDWKEWKDAQQEKAMGLFQQIFKREPRWDSLTTEQKVRYVYKQIVKQHKKEMDFKSSKTPRETIEILKSLLTEKTTLEELRDAYEQVRYGGQSVEASRIKELRLLIKE</sequence>
<dbReference type="Proteomes" id="UP000682713">
    <property type="component" value="Unassembled WGS sequence"/>
</dbReference>
<keyword evidence="4" id="KW-1185">Reference proteome</keyword>
<feature type="domain" description="Protein-glutamine gamma-glutamyltransferase-like C-terminal" evidence="2">
    <location>
        <begin position="377"/>
        <end position="426"/>
    </location>
</feature>
<dbReference type="RefSeq" id="WP_213111031.1">
    <property type="nucleotide sequence ID" value="NZ_JAGYPJ010000001.1"/>
</dbReference>
<feature type="transmembrane region" description="Helical" evidence="1">
    <location>
        <begin position="140"/>
        <end position="158"/>
    </location>
</feature>
<feature type="transmembrane region" description="Helical" evidence="1">
    <location>
        <begin position="115"/>
        <end position="134"/>
    </location>
</feature>
<reference evidence="3 4" key="1">
    <citation type="submission" date="2021-05" db="EMBL/GenBank/DDBJ databases">
        <title>Novel Bacillus species.</title>
        <authorList>
            <person name="Liu G."/>
        </authorList>
    </citation>
    <scope>NUCLEOTIDE SEQUENCE [LARGE SCALE GENOMIC DNA]</scope>
    <source>
        <strain evidence="3 4">FJAT-49732</strain>
    </source>
</reference>
<keyword evidence="1" id="KW-0472">Membrane</keyword>
<feature type="transmembrane region" description="Helical" evidence="1">
    <location>
        <begin position="60"/>
        <end position="79"/>
    </location>
</feature>
<protein>
    <submittedName>
        <fullName evidence="3">DUF4129 domain-containing protein</fullName>
    </submittedName>
</protein>
<evidence type="ECO:0000313" key="4">
    <source>
        <dbReference type="Proteomes" id="UP000682713"/>
    </source>
</evidence>
<accession>A0A942TQK9</accession>
<evidence type="ECO:0000259" key="2">
    <source>
        <dbReference type="Pfam" id="PF13559"/>
    </source>
</evidence>
<dbReference type="EMBL" id="JAGYPJ010000001">
    <property type="protein sequence ID" value="MBS4200454.1"/>
    <property type="molecule type" value="Genomic_DNA"/>
</dbReference>
<evidence type="ECO:0000313" key="3">
    <source>
        <dbReference type="EMBL" id="MBS4200454.1"/>
    </source>
</evidence>
<keyword evidence="1" id="KW-0812">Transmembrane</keyword>
<feature type="transmembrane region" description="Helical" evidence="1">
    <location>
        <begin position="85"/>
        <end position="103"/>
    </location>
</feature>
<name>A0A942TQK9_9BACI</name>
<feature type="transmembrane region" description="Helical" evidence="1">
    <location>
        <begin position="36"/>
        <end position="55"/>
    </location>
</feature>
<proteinExistence type="predicted"/>
<evidence type="ECO:0000256" key="1">
    <source>
        <dbReference type="SAM" id="Phobius"/>
    </source>
</evidence>
<organism evidence="3 4">
    <name type="scientific">Lederbergia citrisecunda</name>
    <dbReference type="NCBI Taxonomy" id="2833583"/>
    <lineage>
        <taxon>Bacteria</taxon>
        <taxon>Bacillati</taxon>
        <taxon>Bacillota</taxon>
        <taxon>Bacilli</taxon>
        <taxon>Bacillales</taxon>
        <taxon>Bacillaceae</taxon>
        <taxon>Lederbergia</taxon>
    </lineage>
</organism>
<feature type="transmembrane region" description="Helical" evidence="1">
    <location>
        <begin position="261"/>
        <end position="282"/>
    </location>
</feature>
<keyword evidence="1" id="KW-1133">Transmembrane helix</keyword>
<dbReference type="InterPro" id="IPR025403">
    <property type="entry name" value="TgpA-like_C"/>
</dbReference>
<comment type="caution">
    <text evidence="3">The sequence shown here is derived from an EMBL/GenBank/DDBJ whole genome shotgun (WGS) entry which is preliminary data.</text>
</comment>
<gene>
    <name evidence="3" type="ORF">KHA93_12510</name>
</gene>